<sequence>MNSLLSVIKFTFLNRIRTKSFLVTSLILLIVLSIGINLPSLISSFSSGKADKVGVWDRPSEVVSGLEAYFGAQEKPSIELVKIPDQGSAAANDRLIKERIEAKEIKGFLELTEDKAAGFPKATYKSAGSFMENGVTGDLAPALQAVKQAQLLKGAGLTAEQLAKLNAPVDLTSIQVDNGDGRTRSQMIVSYILVYALLILVSMMVYMYGNMIAMEITSEKSSRVMELLVSSISPVKQLYGKVLGTLLIGLLQIGVYVLVVVINLNLPHNASYFKGIDLDFGDAPPQLYGYFVLFFLLGFFLYAMLCAAVGSLVSRTEELGQAIAPITILALAGFYIGIFGTNAPSSEFVTVASFIPFFTPAVMFLRIGMANPAAWEVWLSIGVLVVTILFVGWLSAKIYRTGVLLYGKRPSFKEVRKAMQAFRA</sequence>
<comment type="subcellular location">
    <subcellularLocation>
        <location evidence="1">Cell membrane</location>
        <topology evidence="1">Multi-pass membrane protein</topology>
    </subcellularLocation>
</comment>
<feature type="transmembrane region" description="Helical" evidence="6">
    <location>
        <begin position="348"/>
        <end position="365"/>
    </location>
</feature>
<dbReference type="InterPro" id="IPR013525">
    <property type="entry name" value="ABC2_TM"/>
</dbReference>
<keyword evidence="4 6" id="KW-1133">Transmembrane helix</keyword>
<dbReference type="AlphaFoldDB" id="A0AA96LDU3"/>
<dbReference type="PANTHER" id="PTHR30294">
    <property type="entry name" value="MEMBRANE COMPONENT OF ABC TRANSPORTER YHHJ-RELATED"/>
    <property type="match status" value="1"/>
</dbReference>
<dbReference type="Proteomes" id="UP001305702">
    <property type="component" value="Chromosome"/>
</dbReference>
<feature type="domain" description="ABC-2 type transporter transmembrane" evidence="7">
    <location>
        <begin position="19"/>
        <end position="396"/>
    </location>
</feature>
<evidence type="ECO:0000256" key="2">
    <source>
        <dbReference type="ARBA" id="ARBA00022475"/>
    </source>
</evidence>
<evidence type="ECO:0000259" key="7">
    <source>
        <dbReference type="Pfam" id="PF12698"/>
    </source>
</evidence>
<dbReference type="InterPro" id="IPR051449">
    <property type="entry name" value="ABC-2_transporter_component"/>
</dbReference>
<evidence type="ECO:0000256" key="5">
    <source>
        <dbReference type="ARBA" id="ARBA00023136"/>
    </source>
</evidence>
<proteinExistence type="predicted"/>
<keyword evidence="2" id="KW-1003">Cell membrane</keyword>
<keyword evidence="9" id="KW-1185">Reference proteome</keyword>
<gene>
    <name evidence="8" type="ORF">MJA45_02025</name>
</gene>
<keyword evidence="5 6" id="KW-0472">Membrane</keyword>
<evidence type="ECO:0000313" key="8">
    <source>
        <dbReference type="EMBL" id="WNQ11856.1"/>
    </source>
</evidence>
<dbReference type="GO" id="GO:0005886">
    <property type="term" value="C:plasma membrane"/>
    <property type="evidence" value="ECO:0007669"/>
    <property type="project" value="UniProtKB-SubCell"/>
</dbReference>
<protein>
    <submittedName>
        <fullName evidence="8">ABC transporter permease</fullName>
    </submittedName>
</protein>
<dbReference type="EMBL" id="CP130318">
    <property type="protein sequence ID" value="WNQ11856.1"/>
    <property type="molecule type" value="Genomic_DNA"/>
</dbReference>
<reference evidence="8 9" key="1">
    <citation type="submission" date="2022-02" db="EMBL/GenBank/DDBJ databases">
        <title>Paenibacillus sp. MBLB1776 Whole Genome Shotgun Sequencing.</title>
        <authorList>
            <person name="Hwang C.Y."/>
            <person name="Cho E.-S."/>
            <person name="Seo M.-J."/>
        </authorList>
    </citation>
    <scope>NUCLEOTIDE SEQUENCE [LARGE SCALE GENOMIC DNA]</scope>
    <source>
        <strain evidence="8 9">MBLB1776</strain>
    </source>
</reference>
<feature type="transmembrane region" description="Helical" evidence="6">
    <location>
        <begin position="188"/>
        <end position="208"/>
    </location>
</feature>
<feature type="transmembrane region" description="Helical" evidence="6">
    <location>
        <begin position="242"/>
        <end position="266"/>
    </location>
</feature>
<organism evidence="8 9">
    <name type="scientific">Paenibacillus aurantius</name>
    <dbReference type="NCBI Taxonomy" id="2918900"/>
    <lineage>
        <taxon>Bacteria</taxon>
        <taxon>Bacillati</taxon>
        <taxon>Bacillota</taxon>
        <taxon>Bacilli</taxon>
        <taxon>Bacillales</taxon>
        <taxon>Paenibacillaceae</taxon>
        <taxon>Paenibacillus</taxon>
    </lineage>
</organism>
<name>A0AA96LDU3_9BACL</name>
<evidence type="ECO:0000256" key="3">
    <source>
        <dbReference type="ARBA" id="ARBA00022692"/>
    </source>
</evidence>
<dbReference type="RefSeq" id="WP_315605631.1">
    <property type="nucleotide sequence ID" value="NZ_CP130318.1"/>
</dbReference>
<dbReference type="GO" id="GO:0140359">
    <property type="term" value="F:ABC-type transporter activity"/>
    <property type="evidence" value="ECO:0007669"/>
    <property type="project" value="InterPro"/>
</dbReference>
<keyword evidence="3 6" id="KW-0812">Transmembrane</keyword>
<feature type="transmembrane region" description="Helical" evidence="6">
    <location>
        <begin position="20"/>
        <end position="42"/>
    </location>
</feature>
<evidence type="ECO:0000256" key="4">
    <source>
        <dbReference type="ARBA" id="ARBA00022989"/>
    </source>
</evidence>
<accession>A0AA96LDU3</accession>
<evidence type="ECO:0000256" key="6">
    <source>
        <dbReference type="SAM" id="Phobius"/>
    </source>
</evidence>
<evidence type="ECO:0000256" key="1">
    <source>
        <dbReference type="ARBA" id="ARBA00004651"/>
    </source>
</evidence>
<dbReference type="KEGG" id="paun:MJA45_02025"/>
<feature type="transmembrane region" description="Helical" evidence="6">
    <location>
        <begin position="377"/>
        <end position="399"/>
    </location>
</feature>
<feature type="transmembrane region" description="Helical" evidence="6">
    <location>
        <begin position="322"/>
        <end position="341"/>
    </location>
</feature>
<dbReference type="PANTHER" id="PTHR30294:SF29">
    <property type="entry name" value="MULTIDRUG ABC TRANSPORTER PERMEASE YBHS-RELATED"/>
    <property type="match status" value="1"/>
</dbReference>
<feature type="transmembrane region" description="Helical" evidence="6">
    <location>
        <begin position="287"/>
        <end position="310"/>
    </location>
</feature>
<dbReference type="Pfam" id="PF12698">
    <property type="entry name" value="ABC2_membrane_3"/>
    <property type="match status" value="1"/>
</dbReference>
<evidence type="ECO:0000313" key="9">
    <source>
        <dbReference type="Proteomes" id="UP001305702"/>
    </source>
</evidence>